<evidence type="ECO:0000313" key="2">
    <source>
        <dbReference type="EMBL" id="EEE56291.1"/>
    </source>
</evidence>
<gene>
    <name evidence="2" type="ORF">OsJ_05359</name>
</gene>
<dbReference type="AlphaFoldDB" id="B9F2P7"/>
<protein>
    <submittedName>
        <fullName evidence="2">Uncharacterized protein</fullName>
    </submittedName>
</protein>
<dbReference type="Proteomes" id="UP000007752">
    <property type="component" value="Chromosome 2"/>
</dbReference>
<evidence type="ECO:0000256" key="1">
    <source>
        <dbReference type="SAM" id="MobiDB-lite"/>
    </source>
</evidence>
<dbReference type="EMBL" id="CM000139">
    <property type="protein sequence ID" value="EEE56291.1"/>
    <property type="molecule type" value="Genomic_DNA"/>
</dbReference>
<feature type="region of interest" description="Disordered" evidence="1">
    <location>
        <begin position="46"/>
        <end position="77"/>
    </location>
</feature>
<name>B9F2P7_ORYSJ</name>
<organism evidence="2">
    <name type="scientific">Oryza sativa subsp. japonica</name>
    <name type="common">Rice</name>
    <dbReference type="NCBI Taxonomy" id="39947"/>
    <lineage>
        <taxon>Eukaryota</taxon>
        <taxon>Viridiplantae</taxon>
        <taxon>Streptophyta</taxon>
        <taxon>Embryophyta</taxon>
        <taxon>Tracheophyta</taxon>
        <taxon>Spermatophyta</taxon>
        <taxon>Magnoliopsida</taxon>
        <taxon>Liliopsida</taxon>
        <taxon>Poales</taxon>
        <taxon>Poaceae</taxon>
        <taxon>BOP clade</taxon>
        <taxon>Oryzoideae</taxon>
        <taxon>Oryzeae</taxon>
        <taxon>Oryzinae</taxon>
        <taxon>Oryza</taxon>
        <taxon>Oryza sativa</taxon>
    </lineage>
</organism>
<proteinExistence type="predicted"/>
<sequence>MPVNDCPQELLIKTIAEEIIGGRTGGTHPEKAVQLHRQHDRVYCSSTASPEIPVTPPWPSSNKEGMHNIHQHKRWKNRKKLPFTSGTQTWKDMRASAASKAAQQPTNVHLGEEDEVDGVRLCQQPHQRVVAVPPKQKSPEISVERKKLTHISLARLTLVLAKKPQPGLSSRVADLRMNS</sequence>
<accession>B9F2P7</accession>
<reference evidence="2" key="2">
    <citation type="submission" date="2008-12" db="EMBL/GenBank/DDBJ databases">
        <title>Improved gene annotation of the rice (Oryza sativa) genomes.</title>
        <authorList>
            <person name="Wang J."/>
            <person name="Li R."/>
            <person name="Fan W."/>
            <person name="Huang Q."/>
            <person name="Zhang J."/>
            <person name="Zhou Y."/>
            <person name="Hu Y."/>
            <person name="Zi S."/>
            <person name="Li J."/>
            <person name="Ni P."/>
            <person name="Zheng H."/>
            <person name="Zhang Y."/>
            <person name="Zhao M."/>
            <person name="Hao Q."/>
            <person name="McDermott J."/>
            <person name="Samudrala R."/>
            <person name="Kristiansen K."/>
            <person name="Wong G.K.-S."/>
        </authorList>
    </citation>
    <scope>NUCLEOTIDE SEQUENCE</scope>
</reference>
<reference evidence="2" key="1">
    <citation type="journal article" date="2005" name="PLoS Biol.">
        <title>The genomes of Oryza sativa: a history of duplications.</title>
        <authorList>
            <person name="Yu J."/>
            <person name="Wang J."/>
            <person name="Lin W."/>
            <person name="Li S."/>
            <person name="Li H."/>
            <person name="Zhou J."/>
            <person name="Ni P."/>
            <person name="Dong W."/>
            <person name="Hu S."/>
            <person name="Zeng C."/>
            <person name="Zhang J."/>
            <person name="Zhang Y."/>
            <person name="Li R."/>
            <person name="Xu Z."/>
            <person name="Li S."/>
            <person name="Li X."/>
            <person name="Zheng H."/>
            <person name="Cong L."/>
            <person name="Lin L."/>
            <person name="Yin J."/>
            <person name="Geng J."/>
            <person name="Li G."/>
            <person name="Shi J."/>
            <person name="Liu J."/>
            <person name="Lv H."/>
            <person name="Li J."/>
            <person name="Wang J."/>
            <person name="Deng Y."/>
            <person name="Ran L."/>
            <person name="Shi X."/>
            <person name="Wang X."/>
            <person name="Wu Q."/>
            <person name="Li C."/>
            <person name="Ren X."/>
            <person name="Wang J."/>
            <person name="Wang X."/>
            <person name="Li D."/>
            <person name="Liu D."/>
            <person name="Zhang X."/>
            <person name="Ji Z."/>
            <person name="Zhao W."/>
            <person name="Sun Y."/>
            <person name="Zhang Z."/>
            <person name="Bao J."/>
            <person name="Han Y."/>
            <person name="Dong L."/>
            <person name="Ji J."/>
            <person name="Chen P."/>
            <person name="Wu S."/>
            <person name="Liu J."/>
            <person name="Xiao Y."/>
            <person name="Bu D."/>
            <person name="Tan J."/>
            <person name="Yang L."/>
            <person name="Ye C."/>
            <person name="Zhang J."/>
            <person name="Xu J."/>
            <person name="Zhou Y."/>
            <person name="Yu Y."/>
            <person name="Zhang B."/>
            <person name="Zhuang S."/>
            <person name="Wei H."/>
            <person name="Liu B."/>
            <person name="Lei M."/>
            <person name="Yu H."/>
            <person name="Li Y."/>
            <person name="Xu H."/>
            <person name="Wei S."/>
            <person name="He X."/>
            <person name="Fang L."/>
            <person name="Zhang Z."/>
            <person name="Zhang Y."/>
            <person name="Huang X."/>
            <person name="Su Z."/>
            <person name="Tong W."/>
            <person name="Li J."/>
            <person name="Tong Z."/>
            <person name="Li S."/>
            <person name="Ye J."/>
            <person name="Wang L."/>
            <person name="Fang L."/>
            <person name="Lei T."/>
            <person name="Chen C."/>
            <person name="Chen H."/>
            <person name="Xu Z."/>
            <person name="Li H."/>
            <person name="Huang H."/>
            <person name="Zhang F."/>
            <person name="Xu H."/>
            <person name="Li N."/>
            <person name="Zhao C."/>
            <person name="Li S."/>
            <person name="Dong L."/>
            <person name="Huang Y."/>
            <person name="Li L."/>
            <person name="Xi Y."/>
            <person name="Qi Q."/>
            <person name="Li W."/>
            <person name="Zhang B."/>
            <person name="Hu W."/>
            <person name="Zhang Y."/>
            <person name="Tian X."/>
            <person name="Jiao Y."/>
            <person name="Liang X."/>
            <person name="Jin J."/>
            <person name="Gao L."/>
            <person name="Zheng W."/>
            <person name="Hao B."/>
            <person name="Liu S."/>
            <person name="Wang W."/>
            <person name="Yuan L."/>
            <person name="Cao M."/>
            <person name="McDermott J."/>
            <person name="Samudrala R."/>
            <person name="Wang J."/>
            <person name="Wong G.K."/>
            <person name="Yang H."/>
        </authorList>
    </citation>
    <scope>NUCLEOTIDE SEQUENCE [LARGE SCALE GENOMIC DNA]</scope>
</reference>